<dbReference type="InterPro" id="IPR036986">
    <property type="entry name" value="S4_RNA-bd_sf"/>
</dbReference>
<dbReference type="RefSeq" id="WP_181051574.1">
    <property type="nucleotide sequence ID" value="NZ_JACDXJ010000001.1"/>
</dbReference>
<evidence type="ECO:0000256" key="7">
    <source>
        <dbReference type="RuleBase" id="RU003887"/>
    </source>
</evidence>
<evidence type="ECO:0000256" key="8">
    <source>
        <dbReference type="SAM" id="MobiDB-lite"/>
    </source>
</evidence>
<dbReference type="PROSITE" id="PS01149">
    <property type="entry name" value="PSI_RSU"/>
    <property type="match status" value="1"/>
</dbReference>
<name>A0A838BM15_9HYPH</name>
<comment type="catalytic activity">
    <reaction evidence="5">
        <text>uridine(2604) in 23S rRNA = pseudouridine(2604) in 23S rRNA</text>
        <dbReference type="Rhea" id="RHEA:38875"/>
        <dbReference type="Rhea" id="RHEA-COMP:10093"/>
        <dbReference type="Rhea" id="RHEA-COMP:10094"/>
        <dbReference type="ChEBI" id="CHEBI:65314"/>
        <dbReference type="ChEBI" id="CHEBI:65315"/>
        <dbReference type="EC" id="5.4.99.21"/>
    </reaction>
</comment>
<dbReference type="InterPro" id="IPR042092">
    <property type="entry name" value="PsdUridine_s_RsuA/RluB/E/F_cat"/>
</dbReference>
<dbReference type="Gene3D" id="3.30.70.580">
    <property type="entry name" value="Pseudouridine synthase I, catalytic domain, N-terminal subdomain"/>
    <property type="match status" value="1"/>
</dbReference>
<dbReference type="InterPro" id="IPR050343">
    <property type="entry name" value="RsuA_PseudoU_synthase"/>
</dbReference>
<comment type="catalytic activity">
    <reaction evidence="1">
        <text>a uridine in RNA = a pseudouridine in RNA</text>
        <dbReference type="Rhea" id="RHEA:48348"/>
        <dbReference type="Rhea" id="RHEA-COMP:12068"/>
        <dbReference type="Rhea" id="RHEA-COMP:12069"/>
        <dbReference type="ChEBI" id="CHEBI:65314"/>
        <dbReference type="ChEBI" id="CHEBI:65315"/>
    </reaction>
</comment>
<gene>
    <name evidence="10" type="ORF">H0S73_07555</name>
</gene>
<dbReference type="EC" id="5.4.99.-" evidence="7"/>
<dbReference type="InterPro" id="IPR020103">
    <property type="entry name" value="PsdUridine_synth_cat_dom_sf"/>
</dbReference>
<dbReference type="EMBL" id="JACDXJ010000001">
    <property type="protein sequence ID" value="MBA1155983.1"/>
    <property type="molecule type" value="Genomic_DNA"/>
</dbReference>
<dbReference type="InterPro" id="IPR018496">
    <property type="entry name" value="PsdUridine_synth_RsuA/RluB_CS"/>
</dbReference>
<dbReference type="GO" id="GO:0003723">
    <property type="term" value="F:RNA binding"/>
    <property type="evidence" value="ECO:0007669"/>
    <property type="project" value="UniProtKB-KW"/>
</dbReference>
<feature type="domain" description="RNA-binding S4" evidence="9">
    <location>
        <begin position="21"/>
        <end position="80"/>
    </location>
</feature>
<evidence type="ECO:0000256" key="3">
    <source>
        <dbReference type="ARBA" id="ARBA00023235"/>
    </source>
</evidence>
<dbReference type="PANTHER" id="PTHR47683:SF2">
    <property type="entry name" value="RNA-BINDING S4 DOMAIN-CONTAINING PROTEIN"/>
    <property type="match status" value="1"/>
</dbReference>
<evidence type="ECO:0000313" key="11">
    <source>
        <dbReference type="Proteomes" id="UP000572984"/>
    </source>
</evidence>
<dbReference type="InterPro" id="IPR006145">
    <property type="entry name" value="PsdUridine_synth_RsuA/RluA"/>
</dbReference>
<keyword evidence="3 7" id="KW-0413">Isomerase</keyword>
<dbReference type="InterPro" id="IPR020094">
    <property type="entry name" value="TruA/RsuA/RluB/E/F_N"/>
</dbReference>
<evidence type="ECO:0000256" key="5">
    <source>
        <dbReference type="ARBA" id="ARBA00036535"/>
    </source>
</evidence>
<dbReference type="PROSITE" id="PS50889">
    <property type="entry name" value="S4"/>
    <property type="match status" value="1"/>
</dbReference>
<dbReference type="AlphaFoldDB" id="A0A838BM15"/>
<feature type="compositionally biased region" description="Basic and acidic residues" evidence="8">
    <location>
        <begin position="270"/>
        <end position="283"/>
    </location>
</feature>
<evidence type="ECO:0000313" key="10">
    <source>
        <dbReference type="EMBL" id="MBA1155983.1"/>
    </source>
</evidence>
<comment type="similarity">
    <text evidence="2 7">Belongs to the pseudouridine synthase RsuA family.</text>
</comment>
<dbReference type="GO" id="GO:0000455">
    <property type="term" value="P:enzyme-directed rRNA pseudouridine synthesis"/>
    <property type="evidence" value="ECO:0007669"/>
    <property type="project" value="UniProtKB-ARBA"/>
</dbReference>
<dbReference type="Gene3D" id="3.10.290.10">
    <property type="entry name" value="RNA-binding S4 domain"/>
    <property type="match status" value="1"/>
</dbReference>
<keyword evidence="11" id="KW-1185">Reference proteome</keyword>
<dbReference type="Pfam" id="PF00849">
    <property type="entry name" value="PseudoU_synth_2"/>
    <property type="match status" value="1"/>
</dbReference>
<dbReference type="CDD" id="cd02870">
    <property type="entry name" value="PseudoU_synth_RsuA_like"/>
    <property type="match status" value="1"/>
</dbReference>
<evidence type="ECO:0000256" key="1">
    <source>
        <dbReference type="ARBA" id="ARBA00000073"/>
    </source>
</evidence>
<dbReference type="CDD" id="cd00165">
    <property type="entry name" value="S4"/>
    <property type="match status" value="1"/>
</dbReference>
<evidence type="ECO:0000256" key="2">
    <source>
        <dbReference type="ARBA" id="ARBA00008348"/>
    </source>
</evidence>
<evidence type="ECO:0000259" key="9">
    <source>
        <dbReference type="SMART" id="SM00363"/>
    </source>
</evidence>
<comment type="catalytic activity">
    <reaction evidence="4">
        <text>uridine(35) in tRNA(Tyr) = pseudouridine(35) in tRNA(Tyr)</text>
        <dbReference type="Rhea" id="RHEA:60556"/>
        <dbReference type="Rhea" id="RHEA-COMP:15607"/>
        <dbReference type="Rhea" id="RHEA-COMP:15608"/>
        <dbReference type="ChEBI" id="CHEBI:65314"/>
        <dbReference type="ChEBI" id="CHEBI:65315"/>
    </reaction>
</comment>
<keyword evidence="6" id="KW-0694">RNA-binding</keyword>
<evidence type="ECO:0000256" key="4">
    <source>
        <dbReference type="ARBA" id="ARBA00036390"/>
    </source>
</evidence>
<dbReference type="SMART" id="SM00363">
    <property type="entry name" value="S4"/>
    <property type="match status" value="1"/>
</dbReference>
<dbReference type="GO" id="GO:0160138">
    <property type="term" value="F:23S rRNA pseudouridine(2604) synthase activity"/>
    <property type="evidence" value="ECO:0007669"/>
    <property type="project" value="UniProtKB-EC"/>
</dbReference>
<dbReference type="SUPFAM" id="SSF55120">
    <property type="entry name" value="Pseudouridine synthase"/>
    <property type="match status" value="1"/>
</dbReference>
<accession>A0A838BM15</accession>
<dbReference type="Proteomes" id="UP000572984">
    <property type="component" value="Unassembled WGS sequence"/>
</dbReference>
<dbReference type="Gene3D" id="3.30.70.1560">
    <property type="entry name" value="Alpha-L RNA-binding motif"/>
    <property type="match status" value="1"/>
</dbReference>
<dbReference type="SUPFAM" id="SSF55174">
    <property type="entry name" value="Alpha-L RNA-binding motif"/>
    <property type="match status" value="1"/>
</dbReference>
<reference evidence="10 11" key="1">
    <citation type="submission" date="2020-07" db="EMBL/GenBank/DDBJ databases">
        <title>Draft genome and description of Microvirga mediterraneensis Marseille-Q2068 sp. nov.</title>
        <authorList>
            <person name="Boxberger M."/>
        </authorList>
    </citation>
    <scope>NUCLEOTIDE SEQUENCE [LARGE SCALE GENOMIC DNA]</scope>
    <source>
        <strain evidence="10 11">Marseille-Q2068</strain>
    </source>
</reference>
<proteinExistence type="inferred from homology"/>
<dbReference type="NCBIfam" id="TIGR00093">
    <property type="entry name" value="pseudouridine synthase"/>
    <property type="match status" value="1"/>
</dbReference>
<comment type="caution">
    <text evidence="10">The sequence shown here is derived from an EMBL/GenBank/DDBJ whole genome shotgun (WGS) entry which is preliminary data.</text>
</comment>
<dbReference type="InterPro" id="IPR000748">
    <property type="entry name" value="PsdUridine_synth_RsuA/RluB/E/F"/>
</dbReference>
<dbReference type="InterPro" id="IPR002942">
    <property type="entry name" value="S4_RNA-bd"/>
</dbReference>
<evidence type="ECO:0000256" key="6">
    <source>
        <dbReference type="PROSITE-ProRule" id="PRU00182"/>
    </source>
</evidence>
<sequence>MKPSPRLRGAARPRRLNGAVVSLPRALSKLGFCSRTQAEALITAGRVSVDGRVLRNPAARVDPERTRITVDGNAVAAETKVYLMLNKPRGLVTTRDDPEERATVYDCLEGLDLPFVTPVGRLDKASEGLLLMTNDTRWAQRVLDPASNVEKVYHAQIDCLPDEGILERLQAGMTLDGERLVAKSSRLLRAGTRNAWLEVVLSEGRNRQIRRLLAAVGANVLRLVRVDVGGVQLGDLPKGAVRHLSPAEKTMLDIPAHAAPEPLKTPRVRPVPDHRSRPHECLRPSRPHKS</sequence>
<dbReference type="PANTHER" id="PTHR47683">
    <property type="entry name" value="PSEUDOURIDINE SYNTHASE FAMILY PROTEIN-RELATED"/>
    <property type="match status" value="1"/>
</dbReference>
<protein>
    <recommendedName>
        <fullName evidence="7">Pseudouridine synthase</fullName>
        <ecNumber evidence="7">5.4.99.-</ecNumber>
    </recommendedName>
</protein>
<feature type="region of interest" description="Disordered" evidence="8">
    <location>
        <begin position="253"/>
        <end position="290"/>
    </location>
</feature>
<organism evidence="10 11">
    <name type="scientific">Microvirga mediterraneensis</name>
    <dbReference type="NCBI Taxonomy" id="2754695"/>
    <lineage>
        <taxon>Bacteria</taxon>
        <taxon>Pseudomonadati</taxon>
        <taxon>Pseudomonadota</taxon>
        <taxon>Alphaproteobacteria</taxon>
        <taxon>Hyphomicrobiales</taxon>
        <taxon>Methylobacteriaceae</taxon>
        <taxon>Microvirga</taxon>
    </lineage>
</organism>
<dbReference type="Pfam" id="PF01479">
    <property type="entry name" value="S4"/>
    <property type="match status" value="1"/>
</dbReference>